<proteinExistence type="predicted"/>
<feature type="non-terminal residue" evidence="1">
    <location>
        <position position="1"/>
    </location>
</feature>
<dbReference type="Proteomes" id="UP000789702">
    <property type="component" value="Unassembled WGS sequence"/>
</dbReference>
<name>A0ACA9P5V8_9GLOM</name>
<reference evidence="1" key="1">
    <citation type="submission" date="2021-06" db="EMBL/GenBank/DDBJ databases">
        <authorList>
            <person name="Kallberg Y."/>
            <person name="Tangrot J."/>
            <person name="Rosling A."/>
        </authorList>
    </citation>
    <scope>NUCLEOTIDE SEQUENCE</scope>
    <source>
        <strain evidence="1">IL203A</strain>
    </source>
</reference>
<keyword evidence="2" id="KW-1185">Reference proteome</keyword>
<protein>
    <submittedName>
        <fullName evidence="1">342_t:CDS:1</fullName>
    </submittedName>
</protein>
<organism evidence="1 2">
    <name type="scientific">Dentiscutata heterogama</name>
    <dbReference type="NCBI Taxonomy" id="1316150"/>
    <lineage>
        <taxon>Eukaryota</taxon>
        <taxon>Fungi</taxon>
        <taxon>Fungi incertae sedis</taxon>
        <taxon>Mucoromycota</taxon>
        <taxon>Glomeromycotina</taxon>
        <taxon>Glomeromycetes</taxon>
        <taxon>Diversisporales</taxon>
        <taxon>Gigasporaceae</taxon>
        <taxon>Dentiscutata</taxon>
    </lineage>
</organism>
<evidence type="ECO:0000313" key="1">
    <source>
        <dbReference type="EMBL" id="CAG8693813.1"/>
    </source>
</evidence>
<gene>
    <name evidence="1" type="ORF">DHETER_LOCUS11393</name>
</gene>
<accession>A0ACA9P5V8</accession>
<comment type="caution">
    <text evidence="1">The sequence shown here is derived from an EMBL/GenBank/DDBJ whole genome shotgun (WGS) entry which is preliminary data.</text>
</comment>
<evidence type="ECO:0000313" key="2">
    <source>
        <dbReference type="Proteomes" id="UP000789702"/>
    </source>
</evidence>
<sequence>ELKSLQVWTKQLVEPNNERQEKIENKGTTELSSTYCWRIQTNDGCDKLRAKKN</sequence>
<dbReference type="EMBL" id="CAJVPU010024817">
    <property type="protein sequence ID" value="CAG8693813.1"/>
    <property type="molecule type" value="Genomic_DNA"/>
</dbReference>